<gene>
    <name evidence="2" type="ORF">AUP42_02775</name>
</gene>
<dbReference type="Proteomes" id="UP000076335">
    <property type="component" value="Unassembled WGS sequence"/>
</dbReference>
<sequence length="100" mass="11208">MFRKTLDVAIKQIAPDTKGNLVNRIDKVAKDGLITKELAEWAHHIRIEGNDAAHDEDPFTIDEAMALHKFTELLVMYLFTLPGMLAERKLATSAEMDAAD</sequence>
<protein>
    <recommendedName>
        <fullName evidence="1">DUF4145 domain-containing protein</fullName>
    </recommendedName>
</protein>
<evidence type="ECO:0000313" key="3">
    <source>
        <dbReference type="Proteomes" id="UP000076335"/>
    </source>
</evidence>
<organism evidence="2 3">
    <name type="scientific">Thalassospira lucentensis</name>
    <dbReference type="NCBI Taxonomy" id="168935"/>
    <lineage>
        <taxon>Bacteria</taxon>
        <taxon>Pseudomonadati</taxon>
        <taxon>Pseudomonadota</taxon>
        <taxon>Alphaproteobacteria</taxon>
        <taxon>Rhodospirillales</taxon>
        <taxon>Thalassospiraceae</taxon>
        <taxon>Thalassospira</taxon>
    </lineage>
</organism>
<proteinExistence type="predicted"/>
<dbReference type="EMBL" id="LPVY01000020">
    <property type="protein sequence ID" value="KZB62991.1"/>
    <property type="molecule type" value="Genomic_DNA"/>
</dbReference>
<dbReference type="Pfam" id="PF13643">
    <property type="entry name" value="DUF4145"/>
    <property type="match status" value="1"/>
</dbReference>
<dbReference type="AlphaFoldDB" id="A0A154L3N4"/>
<comment type="caution">
    <text evidence="2">The sequence shown here is derived from an EMBL/GenBank/DDBJ whole genome shotgun (WGS) entry which is preliminary data.</text>
</comment>
<reference evidence="2 3" key="1">
    <citation type="submission" date="2015-12" db="EMBL/GenBank/DDBJ databases">
        <title>Genome sequence of Thalassospira lucentensis MCCC 1A02072.</title>
        <authorList>
            <person name="Lu L."/>
            <person name="Lai Q."/>
            <person name="Shao Z."/>
            <person name="Qian P."/>
        </authorList>
    </citation>
    <scope>NUCLEOTIDE SEQUENCE [LARGE SCALE GENOMIC DNA]</scope>
    <source>
        <strain evidence="2 3">MCCC 1A02072</strain>
    </source>
</reference>
<dbReference type="InterPro" id="IPR025285">
    <property type="entry name" value="DUF4145"/>
</dbReference>
<evidence type="ECO:0000259" key="1">
    <source>
        <dbReference type="Pfam" id="PF13643"/>
    </source>
</evidence>
<evidence type="ECO:0000313" key="2">
    <source>
        <dbReference type="EMBL" id="KZB62991.1"/>
    </source>
</evidence>
<accession>A0A154L3N4</accession>
<name>A0A154L3N4_9PROT</name>
<feature type="domain" description="DUF4145" evidence="1">
    <location>
        <begin position="1"/>
        <end position="72"/>
    </location>
</feature>